<dbReference type="Proteomes" id="UP000295176">
    <property type="component" value="Unassembled WGS sequence"/>
</dbReference>
<gene>
    <name evidence="3" type="ORF">C7957_12045</name>
</gene>
<sequence length="312" mass="35825">MALEDIKIKWQKIIILFIICLFILPAAVRAEDYRVIFNHLDAAGDDYGPGDYQYPQNHIFQNKGHLFDLQAATIFESESEYKIRFSFSNLTDPWGAEYGFSLPLLEIYLDNDQGGSNQLFHSGANVSFNPDFKWNKFIKISGWWIRVFNPNSQKENILNINELSLNEPGTNNNFTLNKVENDIILRMPKSEINSFQNSKMIVLVGSFDPFGYDHFRSLSNSKSYWQIYSEIEIPAAGAPRVLDILVPGGSSQRKVLAGKLPELPHLEVDTDFAESEPTIIDYLKPINRISLSILFSYIVLIIFVIYKFKYNK</sequence>
<dbReference type="Pfam" id="PF09985">
    <property type="entry name" value="Glucodextran_C"/>
    <property type="match status" value="1"/>
</dbReference>
<reference evidence="3 4" key="1">
    <citation type="submission" date="2019-03" db="EMBL/GenBank/DDBJ databases">
        <title>Subsurface microbial communities from deep shales in Ohio and West Virginia, USA.</title>
        <authorList>
            <person name="Wrighton K."/>
        </authorList>
    </citation>
    <scope>NUCLEOTIDE SEQUENCE [LARGE SCALE GENOMIC DNA]</scope>
    <source>
        <strain evidence="3 4">MSL 7</strain>
    </source>
</reference>
<comment type="caution">
    <text evidence="3">The sequence shown here is derived from an EMBL/GenBank/DDBJ whole genome shotgun (WGS) entry which is preliminary data.</text>
</comment>
<proteinExistence type="predicted"/>
<keyword evidence="1" id="KW-0472">Membrane</keyword>
<dbReference type="CDD" id="cd09626">
    <property type="entry name" value="DOMON_glucodextranase_like"/>
    <property type="match status" value="1"/>
</dbReference>
<dbReference type="AlphaFoldDB" id="A0A4R6RU71"/>
<name>A0A4R6RU71_9FIRM</name>
<protein>
    <submittedName>
        <fullName evidence="3">Glucodextranase-like protein</fullName>
    </submittedName>
</protein>
<keyword evidence="1" id="KW-0812">Transmembrane</keyword>
<accession>A0A4R6RU71</accession>
<evidence type="ECO:0000313" key="3">
    <source>
        <dbReference type="EMBL" id="TDP90452.1"/>
    </source>
</evidence>
<keyword evidence="1" id="KW-1133">Transmembrane helix</keyword>
<dbReference type="EMBL" id="SNXX01000020">
    <property type="protein sequence ID" value="TDP90452.1"/>
    <property type="molecule type" value="Genomic_DNA"/>
</dbReference>
<dbReference type="SUPFAM" id="SSF49344">
    <property type="entry name" value="CBD9-like"/>
    <property type="match status" value="1"/>
</dbReference>
<evidence type="ECO:0000256" key="1">
    <source>
        <dbReference type="SAM" id="Phobius"/>
    </source>
</evidence>
<dbReference type="RefSeq" id="WP_133530817.1">
    <property type="nucleotide sequence ID" value="NZ_JBQPXQ010000001.1"/>
</dbReference>
<evidence type="ECO:0000259" key="2">
    <source>
        <dbReference type="Pfam" id="PF09985"/>
    </source>
</evidence>
<evidence type="ECO:0000313" key="4">
    <source>
        <dbReference type="Proteomes" id="UP000295176"/>
    </source>
</evidence>
<dbReference type="Gene3D" id="2.60.40.1190">
    <property type="match status" value="1"/>
</dbReference>
<dbReference type="InterPro" id="IPR019248">
    <property type="entry name" value="Glucodextran_C"/>
</dbReference>
<feature type="transmembrane region" description="Helical" evidence="1">
    <location>
        <begin position="289"/>
        <end position="308"/>
    </location>
</feature>
<organism evidence="3 4">
    <name type="scientific">Halanaerobium saccharolyticum</name>
    <dbReference type="NCBI Taxonomy" id="43595"/>
    <lineage>
        <taxon>Bacteria</taxon>
        <taxon>Bacillati</taxon>
        <taxon>Bacillota</taxon>
        <taxon>Clostridia</taxon>
        <taxon>Halanaerobiales</taxon>
        <taxon>Halanaerobiaceae</taxon>
        <taxon>Halanaerobium</taxon>
    </lineage>
</organism>
<feature type="domain" description="Glucodextranase-like C-terminal" evidence="2">
    <location>
        <begin position="36"/>
        <end position="257"/>
    </location>
</feature>